<protein>
    <submittedName>
        <fullName evidence="1">Uncharacterized protein</fullName>
    </submittedName>
</protein>
<dbReference type="Proteomes" id="UP000635278">
    <property type="component" value="Unassembled WGS sequence"/>
</dbReference>
<name>A0ABX0JQG5_9PROT</name>
<dbReference type="RefSeq" id="WP_173583415.1">
    <property type="nucleotide sequence ID" value="NZ_WOTB01000012.1"/>
</dbReference>
<evidence type="ECO:0000313" key="2">
    <source>
        <dbReference type="Proteomes" id="UP000635278"/>
    </source>
</evidence>
<keyword evidence="2" id="KW-1185">Reference proteome</keyword>
<organism evidence="1 2">
    <name type="scientific">Acetobacter musti</name>
    <dbReference type="NCBI Taxonomy" id="864732"/>
    <lineage>
        <taxon>Bacteria</taxon>
        <taxon>Pseudomonadati</taxon>
        <taxon>Pseudomonadota</taxon>
        <taxon>Alphaproteobacteria</taxon>
        <taxon>Acetobacterales</taxon>
        <taxon>Acetobacteraceae</taxon>
        <taxon>Acetobacter</taxon>
    </lineage>
</organism>
<reference evidence="1 2" key="1">
    <citation type="journal article" date="2020" name="Int. J. Syst. Evol. Microbiol.">
        <title>Novel acetic acid bacteria from cider fermentations: Acetobacter conturbans sp. nov. and Acetobacter fallax sp. nov.</title>
        <authorList>
            <person name="Sombolestani A.S."/>
            <person name="Cleenwerck I."/>
            <person name="Cnockaert M."/>
            <person name="Borremans W."/>
            <person name="Wieme A.D."/>
            <person name="De Vuyst L."/>
            <person name="Vandamme P."/>
        </authorList>
    </citation>
    <scope>NUCLEOTIDE SEQUENCE [LARGE SCALE GENOMIC DNA]</scope>
    <source>
        <strain evidence="1 2">LMG 30640</strain>
    </source>
</reference>
<accession>A0ABX0JQG5</accession>
<comment type="caution">
    <text evidence="1">The sequence shown here is derived from an EMBL/GenBank/DDBJ whole genome shotgun (WGS) entry which is preliminary data.</text>
</comment>
<proteinExistence type="predicted"/>
<gene>
    <name evidence="1" type="ORF">GOB93_10235</name>
</gene>
<evidence type="ECO:0000313" key="1">
    <source>
        <dbReference type="EMBL" id="NHN85018.1"/>
    </source>
</evidence>
<sequence length="72" mass="7766">MLTGMSGDCTGSGYFNVGVVCAATPGIFSLSHEPERLFQNPFHKISFKSQRNFGEAFLKASEDAAFLEKGST</sequence>
<dbReference type="EMBL" id="WOTB01000012">
    <property type="protein sequence ID" value="NHN85018.1"/>
    <property type="molecule type" value="Genomic_DNA"/>
</dbReference>